<evidence type="ECO:0000313" key="2">
    <source>
        <dbReference type="EMBL" id="KAK7412815.1"/>
    </source>
</evidence>
<organism evidence="2 3">
    <name type="scientific">Psophocarpus tetragonolobus</name>
    <name type="common">Winged bean</name>
    <name type="synonym">Dolichos tetragonolobus</name>
    <dbReference type="NCBI Taxonomy" id="3891"/>
    <lineage>
        <taxon>Eukaryota</taxon>
        <taxon>Viridiplantae</taxon>
        <taxon>Streptophyta</taxon>
        <taxon>Embryophyta</taxon>
        <taxon>Tracheophyta</taxon>
        <taxon>Spermatophyta</taxon>
        <taxon>Magnoliopsida</taxon>
        <taxon>eudicotyledons</taxon>
        <taxon>Gunneridae</taxon>
        <taxon>Pentapetalae</taxon>
        <taxon>rosids</taxon>
        <taxon>fabids</taxon>
        <taxon>Fabales</taxon>
        <taxon>Fabaceae</taxon>
        <taxon>Papilionoideae</taxon>
        <taxon>50 kb inversion clade</taxon>
        <taxon>NPAAA clade</taxon>
        <taxon>indigoferoid/millettioid clade</taxon>
        <taxon>Phaseoleae</taxon>
        <taxon>Psophocarpus</taxon>
    </lineage>
</organism>
<comment type="caution">
    <text evidence="2">The sequence shown here is derived from an EMBL/GenBank/DDBJ whole genome shotgun (WGS) entry which is preliminary data.</text>
</comment>
<name>A0AAN9XWB2_PSOTE</name>
<evidence type="ECO:0000256" key="1">
    <source>
        <dbReference type="SAM" id="MobiDB-lite"/>
    </source>
</evidence>
<dbReference type="Proteomes" id="UP001386955">
    <property type="component" value="Unassembled WGS sequence"/>
</dbReference>
<feature type="compositionally biased region" description="Basic and acidic residues" evidence="1">
    <location>
        <begin position="42"/>
        <end position="53"/>
    </location>
</feature>
<proteinExistence type="predicted"/>
<keyword evidence="3" id="KW-1185">Reference proteome</keyword>
<feature type="region of interest" description="Disordered" evidence="1">
    <location>
        <begin position="32"/>
        <end position="67"/>
    </location>
</feature>
<evidence type="ECO:0000313" key="3">
    <source>
        <dbReference type="Proteomes" id="UP001386955"/>
    </source>
</evidence>
<gene>
    <name evidence="2" type="ORF">VNO78_04465</name>
</gene>
<dbReference type="EMBL" id="JAYMYS010000001">
    <property type="protein sequence ID" value="KAK7412815.1"/>
    <property type="molecule type" value="Genomic_DNA"/>
</dbReference>
<sequence>MCALRIFSFNHQILTVSQPINFSQIFPLPMEVTSRSTPQPKGECRQQPRERKANTTFPFLKGSSRSE</sequence>
<dbReference type="AlphaFoldDB" id="A0AAN9XWB2"/>
<protein>
    <submittedName>
        <fullName evidence="2">Uncharacterized protein</fullName>
    </submittedName>
</protein>
<reference evidence="2 3" key="1">
    <citation type="submission" date="2024-01" db="EMBL/GenBank/DDBJ databases">
        <title>The genomes of 5 underutilized Papilionoideae crops provide insights into root nodulation and disease resistanc.</title>
        <authorList>
            <person name="Jiang F."/>
        </authorList>
    </citation>
    <scope>NUCLEOTIDE SEQUENCE [LARGE SCALE GENOMIC DNA]</scope>
    <source>
        <strain evidence="2">DUOXIRENSHENG_FW03</strain>
        <tissue evidence="2">Leaves</tissue>
    </source>
</reference>
<accession>A0AAN9XWB2</accession>